<protein>
    <recommendedName>
        <fullName evidence="3">Thioredoxin</fullName>
    </recommendedName>
</protein>
<dbReference type="Gene3D" id="3.40.30.10">
    <property type="entry name" value="Glutaredoxin"/>
    <property type="match status" value="1"/>
</dbReference>
<gene>
    <name evidence="1" type="ORF">ING2E5A_1784</name>
</gene>
<sequence>MKQLIFVCLIGLFTISCNQNKKAEQTTNQSTDEFAPSGDVVEVIYFHGTQRCPTCQAIEAETKSLIESSFADAINSKKLIFKIVDISEPENKAIADRYEVAWSSLFVNDWKKDQESVNNLTEFAFTNARNNPDAFKRGLSEKINEFLAN</sequence>
<dbReference type="KEGG" id="pmuc:ING2E5A_1784"/>
<dbReference type="NCBIfam" id="NF040494">
    <property type="entry name" value="nitrored_ArsF"/>
    <property type="match status" value="1"/>
</dbReference>
<evidence type="ECO:0000313" key="2">
    <source>
        <dbReference type="Proteomes" id="UP000178485"/>
    </source>
</evidence>
<dbReference type="PROSITE" id="PS51257">
    <property type="entry name" value="PROKAR_LIPOPROTEIN"/>
    <property type="match status" value="1"/>
</dbReference>
<dbReference type="EMBL" id="LT608328">
    <property type="protein sequence ID" value="SCM58381.1"/>
    <property type="molecule type" value="Genomic_DNA"/>
</dbReference>
<organism evidence="1 2">
    <name type="scientific">Petrimonas mucosa</name>
    <dbReference type="NCBI Taxonomy" id="1642646"/>
    <lineage>
        <taxon>Bacteria</taxon>
        <taxon>Pseudomonadati</taxon>
        <taxon>Bacteroidota</taxon>
        <taxon>Bacteroidia</taxon>
        <taxon>Bacteroidales</taxon>
        <taxon>Dysgonomonadaceae</taxon>
        <taxon>Petrimonas</taxon>
    </lineage>
</organism>
<dbReference type="Proteomes" id="UP000178485">
    <property type="component" value="Chromosome i"/>
</dbReference>
<evidence type="ECO:0000313" key="1">
    <source>
        <dbReference type="EMBL" id="SCM58381.1"/>
    </source>
</evidence>
<dbReference type="AlphaFoldDB" id="A0A1G4G7U2"/>
<dbReference type="InterPro" id="IPR047698">
    <property type="entry name" value="ArsF-like"/>
</dbReference>
<reference evidence="1 2" key="1">
    <citation type="submission" date="2016-08" db="EMBL/GenBank/DDBJ databases">
        <authorList>
            <person name="Seilhamer J.J."/>
        </authorList>
    </citation>
    <scope>NUCLEOTIDE SEQUENCE [LARGE SCALE GENOMIC DNA]</scope>
    <source>
        <strain evidence="1">ING2-E5A</strain>
    </source>
</reference>
<evidence type="ECO:0008006" key="3">
    <source>
        <dbReference type="Google" id="ProtNLM"/>
    </source>
</evidence>
<proteinExistence type="predicted"/>
<accession>A0A1G4G7U2</accession>
<name>A0A1G4G7U2_9BACT</name>
<dbReference type="RefSeq" id="WP_071137048.1">
    <property type="nucleotide sequence ID" value="NZ_LT608328.1"/>
</dbReference>
<dbReference type="STRING" id="1642646.ING2E5A_1784"/>
<keyword evidence="2" id="KW-1185">Reference proteome</keyword>